<dbReference type="Proteomes" id="UP000006620">
    <property type="component" value="Chromosome"/>
</dbReference>
<accession>F8F5Z0</accession>
<reference evidence="7" key="1">
    <citation type="submission" date="2011-06" db="EMBL/GenBank/DDBJ databases">
        <title>Complete genome sequence of Paenibacillus mucilaginosus KNP414.</title>
        <authorList>
            <person name="Wang J."/>
            <person name="Hu S."/>
            <person name="Hu X."/>
            <person name="Zhang B."/>
            <person name="Dong D."/>
            <person name="Zhang S."/>
            <person name="Zhao K."/>
            <person name="Wu D."/>
        </authorList>
    </citation>
    <scope>NUCLEOTIDE SEQUENCE [LARGE SCALE GENOMIC DNA]</scope>
    <source>
        <strain evidence="7">KNP414</strain>
    </source>
</reference>
<evidence type="ECO:0000256" key="2">
    <source>
        <dbReference type="ARBA" id="ARBA00022737"/>
    </source>
</evidence>
<feature type="site" description="Increases basicity of active site His" evidence="3">
    <location>
        <position position="123"/>
    </location>
</feature>
<dbReference type="Gene3D" id="2.160.10.10">
    <property type="entry name" value="Hexapeptide repeat proteins"/>
    <property type="match status" value="1"/>
</dbReference>
<dbReference type="InterPro" id="IPR020019">
    <property type="entry name" value="AcTrfase_PglD-like"/>
</dbReference>
<gene>
    <name evidence="6" type="ordered locus">KNP414_03320</name>
</gene>
<dbReference type="InterPro" id="IPR041561">
    <property type="entry name" value="PglD_N"/>
</dbReference>
<reference evidence="6 7" key="2">
    <citation type="journal article" date="2013" name="Genome Announc.">
        <title>Genome Sequence of Growth-Improving Paenibacillus mucilaginosus Strain KNP414.</title>
        <authorList>
            <person name="Lu J.J."/>
            <person name="Wang J.F."/>
            <person name="Hu X.F."/>
        </authorList>
    </citation>
    <scope>NUCLEOTIDE SEQUENCE [LARGE SCALE GENOMIC DNA]</scope>
    <source>
        <strain evidence="6 7">KNP414</strain>
    </source>
</reference>
<dbReference type="PROSITE" id="PS00101">
    <property type="entry name" value="HEXAPEP_TRANSFERASES"/>
    <property type="match status" value="1"/>
</dbReference>
<name>F8F5Z0_PAEMK</name>
<evidence type="ECO:0000256" key="4">
    <source>
        <dbReference type="PIRSR" id="PIRSR620019-2"/>
    </source>
</evidence>
<dbReference type="PANTHER" id="PTHR43300:SF7">
    <property type="entry name" value="UDP-N-ACETYLBACILLOSAMINE N-ACETYLTRANSFERASE"/>
    <property type="match status" value="1"/>
</dbReference>
<dbReference type="InterPro" id="IPR011004">
    <property type="entry name" value="Trimer_LpxA-like_sf"/>
</dbReference>
<evidence type="ECO:0000256" key="1">
    <source>
        <dbReference type="ARBA" id="ARBA00022679"/>
    </source>
</evidence>
<proteinExistence type="predicted"/>
<dbReference type="Gene3D" id="3.40.50.20">
    <property type="match status" value="1"/>
</dbReference>
<evidence type="ECO:0000313" key="6">
    <source>
        <dbReference type="EMBL" id="AEI41878.1"/>
    </source>
</evidence>
<protein>
    <submittedName>
        <fullName evidence="6">Transferase hexapeptide repeat containing protein</fullName>
    </submittedName>
</protein>
<dbReference type="Pfam" id="PF17836">
    <property type="entry name" value="PglD_N"/>
    <property type="match status" value="1"/>
</dbReference>
<dbReference type="EMBL" id="CP002869">
    <property type="protein sequence ID" value="AEI41878.1"/>
    <property type="molecule type" value="Genomic_DNA"/>
</dbReference>
<dbReference type="InterPro" id="IPR018357">
    <property type="entry name" value="Hexapep_transf_CS"/>
</dbReference>
<dbReference type="KEGG" id="pms:KNP414_03320"/>
<dbReference type="GO" id="GO:0016740">
    <property type="term" value="F:transferase activity"/>
    <property type="evidence" value="ECO:0007669"/>
    <property type="project" value="UniProtKB-KW"/>
</dbReference>
<organism evidence="6 7">
    <name type="scientific">Paenibacillus mucilaginosus (strain KNP414)</name>
    <dbReference type="NCBI Taxonomy" id="1036673"/>
    <lineage>
        <taxon>Bacteria</taxon>
        <taxon>Bacillati</taxon>
        <taxon>Bacillota</taxon>
        <taxon>Bacilli</taxon>
        <taxon>Bacillales</taxon>
        <taxon>Paenibacillaceae</taxon>
        <taxon>Paenibacillus</taxon>
    </lineage>
</organism>
<dbReference type="HOGENOM" id="CLU_081811_2_0_9"/>
<sequence length="198" mass="20538">MVIDILRADPKIELVGCIDKDPSLRSVARLPVLGDDSLLAGLHAQGIQHAFIAIGSNRVRQQLGQQLESLGFRLVSAISPFSWISDSAQLGDGVAVMPGAVINAEAKIGRLSIINTGATVDHECDIGEACHIAPGSALSGNVTVGKGTFLGTGTRVIDAIEIGPWAMVGAGSVVTRPLPGRCTAVGVPCRVIKLRTDD</sequence>
<feature type="binding site" evidence="4">
    <location>
        <position position="55"/>
    </location>
    <ligand>
        <name>substrate</name>
    </ligand>
</feature>
<dbReference type="CDD" id="cd03360">
    <property type="entry name" value="LbH_AT_putative"/>
    <property type="match status" value="1"/>
</dbReference>
<dbReference type="PATRIC" id="fig|1036673.3.peg.3054"/>
<dbReference type="InterPro" id="IPR050179">
    <property type="entry name" value="Trans_hexapeptide_repeat"/>
</dbReference>
<evidence type="ECO:0000259" key="5">
    <source>
        <dbReference type="Pfam" id="PF17836"/>
    </source>
</evidence>
<keyword evidence="2" id="KW-0677">Repeat</keyword>
<dbReference type="AlphaFoldDB" id="F8F5Z0"/>
<dbReference type="NCBIfam" id="TIGR03570">
    <property type="entry name" value="NeuD_NnaD"/>
    <property type="match status" value="1"/>
</dbReference>
<feature type="domain" description="PglD N-terminal" evidence="5">
    <location>
        <begin position="1"/>
        <end position="66"/>
    </location>
</feature>
<keyword evidence="1 6" id="KW-0808">Transferase</keyword>
<dbReference type="PANTHER" id="PTHR43300">
    <property type="entry name" value="ACETYLTRANSFERASE"/>
    <property type="match status" value="1"/>
</dbReference>
<feature type="binding site" evidence="4">
    <location>
        <position position="131"/>
    </location>
    <ligand>
        <name>acetyl-CoA</name>
        <dbReference type="ChEBI" id="CHEBI:57288"/>
    </ligand>
</feature>
<evidence type="ECO:0000256" key="3">
    <source>
        <dbReference type="PIRSR" id="PIRSR620019-1"/>
    </source>
</evidence>
<evidence type="ECO:0000313" key="7">
    <source>
        <dbReference type="Proteomes" id="UP000006620"/>
    </source>
</evidence>
<feature type="active site" description="Proton acceptor" evidence="3">
    <location>
        <position position="122"/>
    </location>
</feature>
<dbReference type="SUPFAM" id="SSF51161">
    <property type="entry name" value="Trimeric LpxA-like enzymes"/>
    <property type="match status" value="1"/>
</dbReference>